<dbReference type="RefSeq" id="WP_167190203.1">
    <property type="nucleotide sequence ID" value="NZ_JAASQL010000005.1"/>
</dbReference>
<protein>
    <recommendedName>
        <fullName evidence="4">Sporulation related domain-containing protein</fullName>
    </recommendedName>
</protein>
<keyword evidence="1" id="KW-0732">Signal</keyword>
<name>A0ABX0UD50_9FLAO</name>
<organism evidence="2 3">
    <name type="scientific">Wenyingzhuangia heitensis</name>
    <dbReference type="NCBI Taxonomy" id="1487859"/>
    <lineage>
        <taxon>Bacteria</taxon>
        <taxon>Pseudomonadati</taxon>
        <taxon>Bacteroidota</taxon>
        <taxon>Flavobacteriia</taxon>
        <taxon>Flavobacteriales</taxon>
        <taxon>Flavobacteriaceae</taxon>
        <taxon>Wenyingzhuangia</taxon>
    </lineage>
</organism>
<keyword evidence="3" id="KW-1185">Reference proteome</keyword>
<comment type="caution">
    <text evidence="2">The sequence shown here is derived from an EMBL/GenBank/DDBJ whole genome shotgun (WGS) entry which is preliminary data.</text>
</comment>
<evidence type="ECO:0000256" key="1">
    <source>
        <dbReference type="SAM" id="SignalP"/>
    </source>
</evidence>
<feature type="chain" id="PRO_5047347037" description="Sporulation related domain-containing protein" evidence="1">
    <location>
        <begin position="24"/>
        <end position="115"/>
    </location>
</feature>
<feature type="signal peptide" evidence="1">
    <location>
        <begin position="1"/>
        <end position="23"/>
    </location>
</feature>
<sequence length="115" mass="13102">MASKTLLIKLFTIVLGYSSSVFAQEITPSLNSFVEKKRNYNKNSKNGVSVLLYNGQEDKARQIYEEFKGEYKGISIKLTYVSPDWKVLTPAYSSTIEAERIAIIIREKYPNAKIL</sequence>
<evidence type="ECO:0008006" key="4">
    <source>
        <dbReference type="Google" id="ProtNLM"/>
    </source>
</evidence>
<proteinExistence type="predicted"/>
<dbReference type="Proteomes" id="UP000745859">
    <property type="component" value="Unassembled WGS sequence"/>
</dbReference>
<evidence type="ECO:0000313" key="3">
    <source>
        <dbReference type="Proteomes" id="UP000745859"/>
    </source>
</evidence>
<evidence type="ECO:0000313" key="2">
    <source>
        <dbReference type="EMBL" id="NIJ46323.1"/>
    </source>
</evidence>
<accession>A0ABX0UD50</accession>
<gene>
    <name evidence="2" type="ORF">FHR24_002807</name>
</gene>
<dbReference type="EMBL" id="JAASQL010000005">
    <property type="protein sequence ID" value="NIJ46323.1"/>
    <property type="molecule type" value="Genomic_DNA"/>
</dbReference>
<reference evidence="2 3" key="1">
    <citation type="submission" date="2020-03" db="EMBL/GenBank/DDBJ databases">
        <title>Genomic Encyclopedia of Type Strains, Phase IV (KMG-IV): sequencing the most valuable type-strain genomes for metagenomic binning, comparative biology and taxonomic classification.</title>
        <authorList>
            <person name="Goeker M."/>
        </authorList>
    </citation>
    <scope>NUCLEOTIDE SEQUENCE [LARGE SCALE GENOMIC DNA]</scope>
    <source>
        <strain evidence="2 3">DSM 101599</strain>
    </source>
</reference>